<comment type="caution">
    <text evidence="2">The sequence shown here is derived from an EMBL/GenBank/DDBJ whole genome shotgun (WGS) entry which is preliminary data.</text>
</comment>
<reference evidence="2" key="1">
    <citation type="submission" date="2023-03" db="EMBL/GenBank/DDBJ databases">
        <title>Massive genome expansion in bonnet fungi (Mycena s.s.) driven by repeated elements and novel gene families across ecological guilds.</title>
        <authorList>
            <consortium name="Lawrence Berkeley National Laboratory"/>
            <person name="Harder C.B."/>
            <person name="Miyauchi S."/>
            <person name="Viragh M."/>
            <person name="Kuo A."/>
            <person name="Thoen E."/>
            <person name="Andreopoulos B."/>
            <person name="Lu D."/>
            <person name="Skrede I."/>
            <person name="Drula E."/>
            <person name="Henrissat B."/>
            <person name="Morin E."/>
            <person name="Kohler A."/>
            <person name="Barry K."/>
            <person name="LaButti K."/>
            <person name="Morin E."/>
            <person name="Salamov A."/>
            <person name="Lipzen A."/>
            <person name="Mereny Z."/>
            <person name="Hegedus B."/>
            <person name="Baldrian P."/>
            <person name="Stursova M."/>
            <person name="Weitz H."/>
            <person name="Taylor A."/>
            <person name="Grigoriev I.V."/>
            <person name="Nagy L.G."/>
            <person name="Martin F."/>
            <person name="Kauserud H."/>
        </authorList>
    </citation>
    <scope>NUCLEOTIDE SEQUENCE</scope>
    <source>
        <strain evidence="2">CBHHK002</strain>
    </source>
</reference>
<organism evidence="2 3">
    <name type="scientific">Mycena albidolilacea</name>
    <dbReference type="NCBI Taxonomy" id="1033008"/>
    <lineage>
        <taxon>Eukaryota</taxon>
        <taxon>Fungi</taxon>
        <taxon>Dikarya</taxon>
        <taxon>Basidiomycota</taxon>
        <taxon>Agaricomycotina</taxon>
        <taxon>Agaricomycetes</taxon>
        <taxon>Agaricomycetidae</taxon>
        <taxon>Agaricales</taxon>
        <taxon>Marasmiineae</taxon>
        <taxon>Mycenaceae</taxon>
        <taxon>Mycena</taxon>
    </lineage>
</organism>
<keyword evidence="3" id="KW-1185">Reference proteome</keyword>
<gene>
    <name evidence="2" type="ORF">DFH08DRAFT_766839</name>
</gene>
<dbReference type="EMBL" id="JARIHO010000004">
    <property type="protein sequence ID" value="KAJ7362290.1"/>
    <property type="molecule type" value="Genomic_DNA"/>
</dbReference>
<sequence length="180" mass="19658">MSNPTPYGSAGRAATPTPLPRAAQSPTPDSYEEILELGFVCRRKSRSILNSTVVGRDGYTPYFHIMTGLESTLFRTNDGRTVATIEWRGKGGEAFVEVRGAVSKQRVSQWLGVAEDARRVHAFMYHWNPAAAGNVPQLLARIEKEGRTVTLEVAVEAINRGLLEMAVVAATVFQSGCSIY</sequence>
<protein>
    <submittedName>
        <fullName evidence="2">Uncharacterized protein</fullName>
    </submittedName>
</protein>
<name>A0AAD7ALE1_9AGAR</name>
<dbReference type="AlphaFoldDB" id="A0AAD7ALE1"/>
<feature type="region of interest" description="Disordered" evidence="1">
    <location>
        <begin position="1"/>
        <end position="28"/>
    </location>
</feature>
<evidence type="ECO:0000313" key="3">
    <source>
        <dbReference type="Proteomes" id="UP001218218"/>
    </source>
</evidence>
<evidence type="ECO:0000256" key="1">
    <source>
        <dbReference type="SAM" id="MobiDB-lite"/>
    </source>
</evidence>
<proteinExistence type="predicted"/>
<feature type="compositionally biased region" description="Low complexity" evidence="1">
    <location>
        <begin position="10"/>
        <end position="23"/>
    </location>
</feature>
<dbReference type="Proteomes" id="UP001218218">
    <property type="component" value="Unassembled WGS sequence"/>
</dbReference>
<evidence type="ECO:0000313" key="2">
    <source>
        <dbReference type="EMBL" id="KAJ7362290.1"/>
    </source>
</evidence>
<accession>A0AAD7ALE1</accession>